<dbReference type="PROSITE" id="PS51184">
    <property type="entry name" value="JMJC"/>
    <property type="match status" value="1"/>
</dbReference>
<keyword evidence="4" id="KW-1185">Reference proteome</keyword>
<feature type="compositionally biased region" description="Basic and acidic residues" evidence="1">
    <location>
        <begin position="16"/>
        <end position="41"/>
    </location>
</feature>
<gene>
    <name evidence="3" type="ORF">CY34DRAFT_17837</name>
</gene>
<dbReference type="Gene3D" id="2.60.120.650">
    <property type="entry name" value="Cupin"/>
    <property type="match status" value="1"/>
</dbReference>
<organism evidence="3 4">
    <name type="scientific">Suillus luteus UH-Slu-Lm8-n1</name>
    <dbReference type="NCBI Taxonomy" id="930992"/>
    <lineage>
        <taxon>Eukaryota</taxon>
        <taxon>Fungi</taxon>
        <taxon>Dikarya</taxon>
        <taxon>Basidiomycota</taxon>
        <taxon>Agaricomycotina</taxon>
        <taxon>Agaricomycetes</taxon>
        <taxon>Agaricomycetidae</taxon>
        <taxon>Boletales</taxon>
        <taxon>Suillineae</taxon>
        <taxon>Suillaceae</taxon>
        <taxon>Suillus</taxon>
    </lineage>
</organism>
<proteinExistence type="predicted"/>
<evidence type="ECO:0000259" key="2">
    <source>
        <dbReference type="PROSITE" id="PS51184"/>
    </source>
</evidence>
<dbReference type="HOGENOM" id="CLU_429044_0_0_1"/>
<feature type="compositionally biased region" description="Low complexity" evidence="1">
    <location>
        <begin position="96"/>
        <end position="112"/>
    </location>
</feature>
<sequence length="638" mass="71727">MPRQAKHPELSQLSPKAKDAAYKRKWREEKKSDPAETERLRQLQNEYKRRSRARLKLEQAPPAKRRRVATPDAGPSDSHVPVSNSPSVMDGPSDDTPNTSGSSNTQNSTASTDPSDITLCHASVQAVPSRQFIDISVTTEPPPFTRDVEIMTELSCIDPTTFSNNPPAPSTCFTPPRDLHDSKDLVTNVIGVQVSSWSDTVKWSSGFTTILPCIWTDGKNICQEDADAVRYFSQLPESDPQSSTNVVHVHHHNWSSRPDELRDLIAKTLREGKCIVIRGAEKPQVAKLDVDYLENCGFSRFMRVAIHDVEERTRNFTYPQVEGTIEEFILDLDNPNKVQFVLDLPYTGMGIPEHLRLLDHGIVHGWNQTTAEHPIVDPVHPDNFLVNGWALAHHPAVLTNFHHDSDGGVTFVQSVLGKKMWILAFPKNPNISRTKFLKHSLELTDTPIKPNKIKANWNLEVVTLEEGDMLIQPPGQYHAVFTPTEAFCKGAHCFNYEFLHEMELSRHLDAKNGKYLTNQLHEHSLDTLHRMVLHLPRVSSHTRLFTRPLIALCMMVIDSHKYVAAGGNKKKSFQRSTTAPAIAICNAIVKHFWTDIKTAVSVYVNGPDKTQGRQSLTHPGELINRSELAICLKPFINV</sequence>
<protein>
    <submittedName>
        <fullName evidence="3">Unplaced genomic scaffold CY34scaffold_650, whole genome shotgun sequence</fullName>
    </submittedName>
</protein>
<reference evidence="3 4" key="1">
    <citation type="submission" date="2014-04" db="EMBL/GenBank/DDBJ databases">
        <authorList>
            <consortium name="DOE Joint Genome Institute"/>
            <person name="Kuo A."/>
            <person name="Ruytinx J."/>
            <person name="Rineau F."/>
            <person name="Colpaert J."/>
            <person name="Kohler A."/>
            <person name="Nagy L.G."/>
            <person name="Floudas D."/>
            <person name="Copeland A."/>
            <person name="Barry K.W."/>
            <person name="Cichocki N."/>
            <person name="Veneault-Fourrey C."/>
            <person name="LaButti K."/>
            <person name="Lindquist E.A."/>
            <person name="Lipzen A."/>
            <person name="Lundell T."/>
            <person name="Morin E."/>
            <person name="Murat C."/>
            <person name="Sun H."/>
            <person name="Tunlid A."/>
            <person name="Henrissat B."/>
            <person name="Grigoriev I.V."/>
            <person name="Hibbett D.S."/>
            <person name="Martin F."/>
            <person name="Nordberg H.P."/>
            <person name="Cantor M.N."/>
            <person name="Hua S.X."/>
        </authorList>
    </citation>
    <scope>NUCLEOTIDE SEQUENCE [LARGE SCALE GENOMIC DNA]</scope>
    <source>
        <strain evidence="3 4">UH-Slu-Lm8-n1</strain>
    </source>
</reference>
<evidence type="ECO:0000313" key="3">
    <source>
        <dbReference type="EMBL" id="KIK34272.1"/>
    </source>
</evidence>
<dbReference type="Proteomes" id="UP000054485">
    <property type="component" value="Unassembled WGS sequence"/>
</dbReference>
<reference evidence="4" key="2">
    <citation type="submission" date="2015-01" db="EMBL/GenBank/DDBJ databases">
        <title>Evolutionary Origins and Diversification of the Mycorrhizal Mutualists.</title>
        <authorList>
            <consortium name="DOE Joint Genome Institute"/>
            <consortium name="Mycorrhizal Genomics Consortium"/>
            <person name="Kohler A."/>
            <person name="Kuo A."/>
            <person name="Nagy L.G."/>
            <person name="Floudas D."/>
            <person name="Copeland A."/>
            <person name="Barry K.W."/>
            <person name="Cichocki N."/>
            <person name="Veneault-Fourrey C."/>
            <person name="LaButti K."/>
            <person name="Lindquist E.A."/>
            <person name="Lipzen A."/>
            <person name="Lundell T."/>
            <person name="Morin E."/>
            <person name="Murat C."/>
            <person name="Riley R."/>
            <person name="Ohm R."/>
            <person name="Sun H."/>
            <person name="Tunlid A."/>
            <person name="Henrissat B."/>
            <person name="Grigoriev I.V."/>
            <person name="Hibbett D.S."/>
            <person name="Martin F."/>
        </authorList>
    </citation>
    <scope>NUCLEOTIDE SEQUENCE [LARGE SCALE GENOMIC DNA]</scope>
    <source>
        <strain evidence="4">UH-Slu-Lm8-n1</strain>
    </source>
</reference>
<accession>A0A0D0AJ36</accession>
<dbReference type="AlphaFoldDB" id="A0A0D0AJ36"/>
<dbReference type="EMBL" id="KN835781">
    <property type="protein sequence ID" value="KIK34272.1"/>
    <property type="molecule type" value="Genomic_DNA"/>
</dbReference>
<dbReference type="SUPFAM" id="SSF51197">
    <property type="entry name" value="Clavaminate synthase-like"/>
    <property type="match status" value="1"/>
</dbReference>
<dbReference type="InterPro" id="IPR003347">
    <property type="entry name" value="JmjC_dom"/>
</dbReference>
<dbReference type="STRING" id="930992.A0A0D0AJ36"/>
<evidence type="ECO:0000313" key="4">
    <source>
        <dbReference type="Proteomes" id="UP000054485"/>
    </source>
</evidence>
<feature type="domain" description="JmjC" evidence="2">
    <location>
        <begin position="360"/>
        <end position="515"/>
    </location>
</feature>
<name>A0A0D0AJ36_9AGAM</name>
<dbReference type="OrthoDB" id="2635829at2759"/>
<feature type="region of interest" description="Disordered" evidence="1">
    <location>
        <begin position="1"/>
        <end position="115"/>
    </location>
</feature>
<evidence type="ECO:0000256" key="1">
    <source>
        <dbReference type="SAM" id="MobiDB-lite"/>
    </source>
</evidence>
<dbReference type="InParanoid" id="A0A0D0AJ36"/>